<reference evidence="2 3" key="1">
    <citation type="journal article" date="2020" name="Microorganisms">
        <title>Reliable Identification of Environmental Pseudomonas Isolates Using the rpoD Gene.</title>
        <authorList>
            <consortium name="The Broad Institute Genome Sequencing Platform"/>
            <person name="Girard L."/>
            <person name="Lood C."/>
            <person name="Rokni-Zadeh H."/>
            <person name="van Noort V."/>
            <person name="Lavigne R."/>
            <person name="De Mot R."/>
        </authorList>
    </citation>
    <scope>NUCLEOTIDE SEQUENCE [LARGE SCALE GENOMIC DNA]</scope>
    <source>
        <strain evidence="2 3">SWRI196</strain>
    </source>
</reference>
<keyword evidence="3" id="KW-1185">Reference proteome</keyword>
<evidence type="ECO:0000313" key="2">
    <source>
        <dbReference type="EMBL" id="MBC3348673.1"/>
    </source>
</evidence>
<sequence>MTMNMMKNLILGLLLGPLAATTSLANTGITVELVNKTSHALEMTNILSELPTHPDISLSAYDVPAKATREFYFVHNRKFTYPAAGWQPTLRKIKPIELVLSYQMSTFNFGCQMQTRFEAPIGFGVLEPSYRPNRKSRTAYTGNGEYTCRSEIFQKMLEPPFNYSVRLIVE</sequence>
<accession>A0ABR6UWI0</accession>
<feature type="chain" id="PRO_5046973367" evidence="1">
    <location>
        <begin position="26"/>
        <end position="170"/>
    </location>
</feature>
<gene>
    <name evidence="2" type="ORF">HU811_18705</name>
</gene>
<feature type="signal peptide" evidence="1">
    <location>
        <begin position="1"/>
        <end position="25"/>
    </location>
</feature>
<name>A0ABR6UWI0_9PSED</name>
<organism evidence="2 3">
    <name type="scientific">Pseudomonas tehranensis</name>
    <dbReference type="NCBI Taxonomy" id="2745502"/>
    <lineage>
        <taxon>Bacteria</taxon>
        <taxon>Pseudomonadati</taxon>
        <taxon>Pseudomonadota</taxon>
        <taxon>Gammaproteobacteria</taxon>
        <taxon>Pseudomonadales</taxon>
        <taxon>Pseudomonadaceae</taxon>
        <taxon>Pseudomonas</taxon>
    </lineage>
</organism>
<proteinExistence type="predicted"/>
<evidence type="ECO:0000256" key="1">
    <source>
        <dbReference type="SAM" id="SignalP"/>
    </source>
</evidence>
<evidence type="ECO:0000313" key="3">
    <source>
        <dbReference type="Proteomes" id="UP000617171"/>
    </source>
</evidence>
<keyword evidence="1" id="KW-0732">Signal</keyword>
<dbReference type="EMBL" id="JABWQV010000147">
    <property type="protein sequence ID" value="MBC3348673.1"/>
    <property type="molecule type" value="Genomic_DNA"/>
</dbReference>
<dbReference type="Proteomes" id="UP000617171">
    <property type="component" value="Unassembled WGS sequence"/>
</dbReference>
<comment type="caution">
    <text evidence="2">The sequence shown here is derived from an EMBL/GenBank/DDBJ whole genome shotgun (WGS) entry which is preliminary data.</text>
</comment>
<protein>
    <submittedName>
        <fullName evidence="2">Uncharacterized protein</fullName>
    </submittedName>
</protein>
<dbReference type="RefSeq" id="WP_092397174.1">
    <property type="nucleotide sequence ID" value="NZ_JABWQV010000147.1"/>
</dbReference>